<organism evidence="3 4">
    <name type="scientific">Dendrothele bispora (strain CBS 962.96)</name>
    <dbReference type="NCBI Taxonomy" id="1314807"/>
    <lineage>
        <taxon>Eukaryota</taxon>
        <taxon>Fungi</taxon>
        <taxon>Dikarya</taxon>
        <taxon>Basidiomycota</taxon>
        <taxon>Agaricomycotina</taxon>
        <taxon>Agaricomycetes</taxon>
        <taxon>Agaricomycetidae</taxon>
        <taxon>Agaricales</taxon>
        <taxon>Agaricales incertae sedis</taxon>
        <taxon>Dendrothele</taxon>
    </lineage>
</organism>
<keyword evidence="4" id="KW-1185">Reference proteome</keyword>
<evidence type="ECO:0000256" key="1">
    <source>
        <dbReference type="SAM" id="MobiDB-lite"/>
    </source>
</evidence>
<name>A0A4S8MAZ4_DENBC</name>
<protein>
    <recommendedName>
        <fullName evidence="2">DUF6699 domain-containing protein</fullName>
    </recommendedName>
</protein>
<feature type="compositionally biased region" description="Polar residues" evidence="1">
    <location>
        <begin position="24"/>
        <end position="44"/>
    </location>
</feature>
<reference evidence="3 4" key="1">
    <citation type="journal article" date="2019" name="Nat. Ecol. Evol.">
        <title>Megaphylogeny resolves global patterns of mushroom evolution.</title>
        <authorList>
            <person name="Varga T."/>
            <person name="Krizsan K."/>
            <person name="Foldi C."/>
            <person name="Dima B."/>
            <person name="Sanchez-Garcia M."/>
            <person name="Sanchez-Ramirez S."/>
            <person name="Szollosi G.J."/>
            <person name="Szarkandi J.G."/>
            <person name="Papp V."/>
            <person name="Albert L."/>
            <person name="Andreopoulos W."/>
            <person name="Angelini C."/>
            <person name="Antonin V."/>
            <person name="Barry K.W."/>
            <person name="Bougher N.L."/>
            <person name="Buchanan P."/>
            <person name="Buyck B."/>
            <person name="Bense V."/>
            <person name="Catcheside P."/>
            <person name="Chovatia M."/>
            <person name="Cooper J."/>
            <person name="Damon W."/>
            <person name="Desjardin D."/>
            <person name="Finy P."/>
            <person name="Geml J."/>
            <person name="Haridas S."/>
            <person name="Hughes K."/>
            <person name="Justo A."/>
            <person name="Karasinski D."/>
            <person name="Kautmanova I."/>
            <person name="Kiss B."/>
            <person name="Kocsube S."/>
            <person name="Kotiranta H."/>
            <person name="LaButti K.M."/>
            <person name="Lechner B.E."/>
            <person name="Liimatainen K."/>
            <person name="Lipzen A."/>
            <person name="Lukacs Z."/>
            <person name="Mihaltcheva S."/>
            <person name="Morgado L.N."/>
            <person name="Niskanen T."/>
            <person name="Noordeloos M.E."/>
            <person name="Ohm R.A."/>
            <person name="Ortiz-Santana B."/>
            <person name="Ovrebo C."/>
            <person name="Racz N."/>
            <person name="Riley R."/>
            <person name="Savchenko A."/>
            <person name="Shiryaev A."/>
            <person name="Soop K."/>
            <person name="Spirin V."/>
            <person name="Szebenyi C."/>
            <person name="Tomsovsky M."/>
            <person name="Tulloss R.E."/>
            <person name="Uehling J."/>
            <person name="Grigoriev I.V."/>
            <person name="Vagvolgyi C."/>
            <person name="Papp T."/>
            <person name="Martin F.M."/>
            <person name="Miettinen O."/>
            <person name="Hibbett D.S."/>
            <person name="Nagy L.G."/>
        </authorList>
    </citation>
    <scope>NUCLEOTIDE SEQUENCE [LARGE SCALE GENOMIC DNA]</scope>
    <source>
        <strain evidence="3 4">CBS 962.96</strain>
    </source>
</reference>
<feature type="domain" description="DUF6699" evidence="2">
    <location>
        <begin position="139"/>
        <end position="196"/>
    </location>
</feature>
<evidence type="ECO:0000259" key="2">
    <source>
        <dbReference type="Pfam" id="PF20415"/>
    </source>
</evidence>
<dbReference type="InterPro" id="IPR046522">
    <property type="entry name" value="DUF6699"/>
</dbReference>
<dbReference type="EMBL" id="ML179117">
    <property type="protein sequence ID" value="THU99579.1"/>
    <property type="molecule type" value="Genomic_DNA"/>
</dbReference>
<feature type="region of interest" description="Disordered" evidence="1">
    <location>
        <begin position="1"/>
        <end position="44"/>
    </location>
</feature>
<gene>
    <name evidence="3" type="ORF">K435DRAFT_964387</name>
</gene>
<dbReference type="Pfam" id="PF20415">
    <property type="entry name" value="DUF6699"/>
    <property type="match status" value="1"/>
</dbReference>
<accession>A0A4S8MAZ4</accession>
<evidence type="ECO:0000313" key="4">
    <source>
        <dbReference type="Proteomes" id="UP000297245"/>
    </source>
</evidence>
<proteinExistence type="predicted"/>
<dbReference type="OrthoDB" id="3265169at2759"/>
<evidence type="ECO:0000313" key="3">
    <source>
        <dbReference type="EMBL" id="THU99579.1"/>
    </source>
</evidence>
<sequence length="238" mass="26398">MPRRTDVRPSYDAQHLQPVPEPHSSCNQYRVSAVPPSSQPRLVSSSVENHRSGWNTIPLVPVPASWPPSSLTSIQEAHRHRRLYSPTPDQSQVDSGHSLDTPIPLPPQIDPSVDVVPYLKPGFGLSINLGLMLHRGHNQWPPIGRNRAELPATHPSIPSMTITHPSLKPPIWITVHHSSQPYVTVWDVLVTLIKQLGLPGQEGNIFDGMRRLDFLPGRNLTGLTKSSDGQDVWIMEVA</sequence>
<dbReference type="AlphaFoldDB" id="A0A4S8MAZ4"/>
<dbReference type="Proteomes" id="UP000297245">
    <property type="component" value="Unassembled WGS sequence"/>
</dbReference>